<reference evidence="1 2" key="1">
    <citation type="submission" date="2016-10" db="EMBL/GenBank/DDBJ databases">
        <authorList>
            <person name="de Groot N.N."/>
        </authorList>
    </citation>
    <scope>NUCLEOTIDE SEQUENCE [LARGE SCALE GENOMIC DNA]</scope>
    <source>
        <strain evidence="1 2">R-24608</strain>
    </source>
</reference>
<proteinExistence type="predicted"/>
<dbReference type="STRING" id="343013.SAMN04489707_10082"/>
<sequence length="200" mass="22089">MQHTRRRWHGKTRDCANNSRRLRKCLTQVLRMRRSSNSGKHCHMAKAGCADTAVPSIYQGQGLRRRPHPVPSLRLRWARKYSVVVVSTRGGSAVGAGAALPGWASSAFLPLPMMDENASQSSARAASSAKRSRQTFYSPAYNATHSPTSCRPRLSLSVQSALQAHVYASAKHWCTRQMRIFGFCGSRGRKKSACCSALRT</sequence>
<gene>
    <name evidence="1" type="ORF">SAMN04489707_10082</name>
</gene>
<protein>
    <submittedName>
        <fullName evidence="1">Uncharacterized protein</fullName>
    </submittedName>
</protein>
<keyword evidence="2" id="KW-1185">Reference proteome</keyword>
<name>A0A1I7H146_9BURK</name>
<dbReference type="AlphaFoldDB" id="A0A1I7H146"/>
<accession>A0A1I7H146</accession>
<organism evidence="1 2">
    <name type="scientific">Paenacidovorax caeni</name>
    <dbReference type="NCBI Taxonomy" id="343013"/>
    <lineage>
        <taxon>Bacteria</taxon>
        <taxon>Pseudomonadati</taxon>
        <taxon>Pseudomonadota</taxon>
        <taxon>Betaproteobacteria</taxon>
        <taxon>Burkholderiales</taxon>
        <taxon>Comamonadaceae</taxon>
        <taxon>Paenacidovorax</taxon>
    </lineage>
</organism>
<evidence type="ECO:0000313" key="2">
    <source>
        <dbReference type="Proteomes" id="UP000183656"/>
    </source>
</evidence>
<dbReference type="Proteomes" id="UP000183656">
    <property type="component" value="Unassembled WGS sequence"/>
</dbReference>
<evidence type="ECO:0000313" key="1">
    <source>
        <dbReference type="EMBL" id="SFU54352.1"/>
    </source>
</evidence>
<dbReference type="EMBL" id="FPBX01000008">
    <property type="protein sequence ID" value="SFU54352.1"/>
    <property type="molecule type" value="Genomic_DNA"/>
</dbReference>